<evidence type="ECO:0000313" key="16">
    <source>
        <dbReference type="Proteomes" id="UP000319801"/>
    </source>
</evidence>
<feature type="region of interest" description="Disordered" evidence="13">
    <location>
        <begin position="1"/>
        <end position="43"/>
    </location>
</feature>
<dbReference type="GO" id="GO:0017053">
    <property type="term" value="C:transcription repressor complex"/>
    <property type="evidence" value="ECO:0007669"/>
    <property type="project" value="TreeGrafter"/>
</dbReference>
<feature type="compositionally biased region" description="Basic residues" evidence="13">
    <location>
        <begin position="1"/>
        <end position="12"/>
    </location>
</feature>
<evidence type="ECO:0000256" key="11">
    <source>
        <dbReference type="ARBA" id="ARBA00058195"/>
    </source>
</evidence>
<evidence type="ECO:0000313" key="15">
    <source>
        <dbReference type="EMBL" id="TTO79346.1"/>
    </source>
</evidence>
<dbReference type="PROSITE" id="PS00028">
    <property type="entry name" value="ZINC_FINGER_C2H2_1"/>
    <property type="match status" value="1"/>
</dbReference>
<name>A0A556VU36_BAGYA</name>
<dbReference type="OrthoDB" id="8953942at2759"/>
<gene>
    <name evidence="15" type="ORF">Baya_16027</name>
</gene>
<dbReference type="PANTHER" id="PTHR15065:SF6">
    <property type="entry name" value="INSULINOMA-ASSOCIATED PROTEIN 2"/>
    <property type="match status" value="1"/>
</dbReference>
<evidence type="ECO:0000256" key="9">
    <source>
        <dbReference type="ARBA" id="ARBA00023242"/>
    </source>
</evidence>
<feature type="domain" description="C2H2-type" evidence="14">
    <location>
        <begin position="229"/>
        <end position="256"/>
    </location>
</feature>
<evidence type="ECO:0000256" key="7">
    <source>
        <dbReference type="ARBA" id="ARBA00023125"/>
    </source>
</evidence>
<feature type="compositionally biased region" description="Basic and acidic residues" evidence="13">
    <location>
        <begin position="328"/>
        <end position="340"/>
    </location>
</feature>
<feature type="region of interest" description="Disordered" evidence="13">
    <location>
        <begin position="250"/>
        <end position="290"/>
    </location>
</feature>
<evidence type="ECO:0000256" key="4">
    <source>
        <dbReference type="ARBA" id="ARBA00022771"/>
    </source>
</evidence>
<dbReference type="Gene3D" id="3.30.160.60">
    <property type="entry name" value="Classic Zinc Finger"/>
    <property type="match status" value="1"/>
</dbReference>
<dbReference type="FunFam" id="3.30.160.60:FF:000488">
    <property type="entry name" value="Insulinoma-associated protein 2"/>
    <property type="match status" value="1"/>
</dbReference>
<evidence type="ECO:0000256" key="6">
    <source>
        <dbReference type="ARBA" id="ARBA00023015"/>
    </source>
</evidence>
<dbReference type="InterPro" id="IPR036236">
    <property type="entry name" value="Znf_C2H2_sf"/>
</dbReference>
<evidence type="ECO:0000256" key="8">
    <source>
        <dbReference type="ARBA" id="ARBA00023163"/>
    </source>
</evidence>
<accession>A0A556VU36</accession>
<dbReference type="PANTHER" id="PTHR15065">
    <property type="entry name" value="INSULINOMA-ASSOCIATED 1"/>
    <property type="match status" value="1"/>
</dbReference>
<evidence type="ECO:0000256" key="2">
    <source>
        <dbReference type="ARBA" id="ARBA00022723"/>
    </source>
</evidence>
<dbReference type="GO" id="GO:0030182">
    <property type="term" value="P:neuron differentiation"/>
    <property type="evidence" value="ECO:0007669"/>
    <property type="project" value="TreeGrafter"/>
</dbReference>
<dbReference type="GO" id="GO:0001227">
    <property type="term" value="F:DNA-binding transcription repressor activity, RNA polymerase II-specific"/>
    <property type="evidence" value="ECO:0007669"/>
    <property type="project" value="TreeGrafter"/>
</dbReference>
<proteinExistence type="inferred from homology"/>
<evidence type="ECO:0000256" key="1">
    <source>
        <dbReference type="ARBA" id="ARBA00004123"/>
    </source>
</evidence>
<evidence type="ECO:0000256" key="3">
    <source>
        <dbReference type="ARBA" id="ARBA00022737"/>
    </source>
</evidence>
<keyword evidence="2" id="KW-0479">Metal-binding</keyword>
<feature type="compositionally biased region" description="Basic and acidic residues" evidence="13">
    <location>
        <begin position="33"/>
        <end position="43"/>
    </location>
</feature>
<keyword evidence="6" id="KW-0805">Transcription regulation</keyword>
<feature type="region of interest" description="Disordered" evidence="13">
    <location>
        <begin position="148"/>
        <end position="169"/>
    </location>
</feature>
<sequence length="373" mass="41563">MPRGFLVKRSKRASGGSYRIRHAGAELQTSDPHALRSETPRDLFRTPSTAATAARALHVHPPELSAHAPGRSVCHSGVVHDNDEGHGAEEDCVRPARPLSRSPFPRCVTSPAAAESFPVSSIERLFLSSHARMKFSAYPLSFQQNRKLERKSAAPARKQKNSRKLPFQDEVTSSPVLGLRIKRESPERARVASSRKPLGEFICQLCREQYPDPLSLAQHRCSRIVRVEYRCPECDKVFSCPANLASHRRWHKPREPQHGKNTPAHDTASVEGKENASKMTVKQQQHLHPHPPPPPHQLLFFATETARNGMTPADTDNCFDLRSSSSDDGSRMYERRHDDTDSLAPGYLCARAGVEKEEERATIALRSSGGTRT</sequence>
<keyword evidence="16" id="KW-1185">Reference proteome</keyword>
<keyword evidence="7" id="KW-0238">DNA-binding</keyword>
<dbReference type="Pfam" id="PF00096">
    <property type="entry name" value="zf-C2H2"/>
    <property type="match status" value="1"/>
</dbReference>
<dbReference type="EMBL" id="VCAZ01000255">
    <property type="protein sequence ID" value="TTO79346.1"/>
    <property type="molecule type" value="Genomic_DNA"/>
</dbReference>
<dbReference type="Proteomes" id="UP000319801">
    <property type="component" value="Unassembled WGS sequence"/>
</dbReference>
<keyword evidence="4 12" id="KW-0863">Zinc-finger</keyword>
<organism evidence="15 16">
    <name type="scientific">Bagarius yarrelli</name>
    <name type="common">Goonch</name>
    <name type="synonym">Bagrus yarrelli</name>
    <dbReference type="NCBI Taxonomy" id="175774"/>
    <lineage>
        <taxon>Eukaryota</taxon>
        <taxon>Metazoa</taxon>
        <taxon>Chordata</taxon>
        <taxon>Craniata</taxon>
        <taxon>Vertebrata</taxon>
        <taxon>Euteleostomi</taxon>
        <taxon>Actinopterygii</taxon>
        <taxon>Neopterygii</taxon>
        <taxon>Teleostei</taxon>
        <taxon>Ostariophysi</taxon>
        <taxon>Siluriformes</taxon>
        <taxon>Sisoridae</taxon>
        <taxon>Sisorinae</taxon>
        <taxon>Bagarius</taxon>
    </lineage>
</organism>
<keyword evidence="9" id="KW-0539">Nucleus</keyword>
<dbReference type="InterPro" id="IPR042972">
    <property type="entry name" value="INSM1/2"/>
</dbReference>
<evidence type="ECO:0000256" key="10">
    <source>
        <dbReference type="ARBA" id="ARBA00038003"/>
    </source>
</evidence>
<comment type="similarity">
    <text evidence="10">Belongs to the INSM1 family.</text>
</comment>
<keyword evidence="8" id="KW-0804">Transcription</keyword>
<dbReference type="GO" id="GO:0005634">
    <property type="term" value="C:nucleus"/>
    <property type="evidence" value="ECO:0007669"/>
    <property type="project" value="UniProtKB-SubCell"/>
</dbReference>
<keyword evidence="5" id="KW-0862">Zinc</keyword>
<dbReference type="PROSITE" id="PS50157">
    <property type="entry name" value="ZINC_FINGER_C2H2_2"/>
    <property type="match status" value="1"/>
</dbReference>
<reference evidence="15 16" key="1">
    <citation type="journal article" date="2019" name="Genome Biol. Evol.">
        <title>Whole-Genome Sequencing of the Giant Devil Catfish, Bagarius yarrelli.</title>
        <authorList>
            <person name="Jiang W."/>
            <person name="Lv Y."/>
            <person name="Cheng L."/>
            <person name="Yang K."/>
            <person name="Chao B."/>
            <person name="Wang X."/>
            <person name="Li Y."/>
            <person name="Pan X."/>
            <person name="You X."/>
            <person name="Zhang Y."/>
            <person name="Yang J."/>
            <person name="Li J."/>
            <person name="Zhang X."/>
            <person name="Liu S."/>
            <person name="Sun C."/>
            <person name="Yang J."/>
            <person name="Shi Q."/>
        </authorList>
    </citation>
    <scope>NUCLEOTIDE SEQUENCE [LARGE SCALE GENOMIC DNA]</scope>
    <source>
        <strain evidence="15">JWS20170419001</strain>
        <tissue evidence="15">Muscle</tissue>
    </source>
</reference>
<dbReference type="GO" id="GO:0010564">
    <property type="term" value="P:regulation of cell cycle process"/>
    <property type="evidence" value="ECO:0007669"/>
    <property type="project" value="TreeGrafter"/>
</dbReference>
<dbReference type="GO" id="GO:0008270">
    <property type="term" value="F:zinc ion binding"/>
    <property type="evidence" value="ECO:0007669"/>
    <property type="project" value="UniProtKB-KW"/>
</dbReference>
<dbReference type="AlphaFoldDB" id="A0A556VU36"/>
<dbReference type="SUPFAM" id="SSF57667">
    <property type="entry name" value="beta-beta-alpha zinc fingers"/>
    <property type="match status" value="1"/>
</dbReference>
<evidence type="ECO:0000259" key="14">
    <source>
        <dbReference type="PROSITE" id="PS50157"/>
    </source>
</evidence>
<keyword evidence="3" id="KW-0677">Repeat</keyword>
<dbReference type="GO" id="GO:0000978">
    <property type="term" value="F:RNA polymerase II cis-regulatory region sequence-specific DNA binding"/>
    <property type="evidence" value="ECO:0007669"/>
    <property type="project" value="TreeGrafter"/>
</dbReference>
<dbReference type="InterPro" id="IPR013087">
    <property type="entry name" value="Znf_C2H2_type"/>
</dbReference>
<comment type="caution">
    <text evidence="15">The sequence shown here is derived from an EMBL/GenBank/DDBJ whole genome shotgun (WGS) entry which is preliminary data.</text>
</comment>
<protein>
    <submittedName>
        <fullName evidence="15">Insulinoma-associated protein 1a</fullName>
    </submittedName>
</protein>
<evidence type="ECO:0000256" key="12">
    <source>
        <dbReference type="PROSITE-ProRule" id="PRU00042"/>
    </source>
</evidence>
<evidence type="ECO:0000256" key="5">
    <source>
        <dbReference type="ARBA" id="ARBA00022833"/>
    </source>
</evidence>
<feature type="region of interest" description="Disordered" evidence="13">
    <location>
        <begin position="311"/>
        <end position="344"/>
    </location>
</feature>
<evidence type="ECO:0000256" key="13">
    <source>
        <dbReference type="SAM" id="MobiDB-lite"/>
    </source>
</evidence>
<comment type="subcellular location">
    <subcellularLocation>
        <location evidence="1">Nucleus</location>
    </subcellularLocation>
</comment>
<comment type="function">
    <text evidence="11">May act as a transcriptional regulator. May play a role in neurogenesis and neuroendocrine cell differentiation during embryonic development.</text>
</comment>